<proteinExistence type="predicted"/>
<reference evidence="1" key="2">
    <citation type="submission" date="2021-02" db="EMBL/GenBank/DDBJ databases">
        <authorList>
            <person name="Kimball J.A."/>
            <person name="Haas M.W."/>
            <person name="Macchietto M."/>
            <person name="Kono T."/>
            <person name="Duquette J."/>
            <person name="Shao M."/>
        </authorList>
    </citation>
    <scope>NUCLEOTIDE SEQUENCE</scope>
    <source>
        <tissue evidence="1">Fresh leaf tissue</tissue>
    </source>
</reference>
<dbReference type="AlphaFoldDB" id="A0A8J5WZV5"/>
<evidence type="ECO:0000313" key="2">
    <source>
        <dbReference type="Proteomes" id="UP000729402"/>
    </source>
</evidence>
<comment type="caution">
    <text evidence="1">The sequence shown here is derived from an EMBL/GenBank/DDBJ whole genome shotgun (WGS) entry which is preliminary data.</text>
</comment>
<reference evidence="1" key="1">
    <citation type="journal article" date="2021" name="bioRxiv">
        <title>Whole Genome Assembly and Annotation of Northern Wild Rice, Zizania palustris L., Supports a Whole Genome Duplication in the Zizania Genus.</title>
        <authorList>
            <person name="Haas M."/>
            <person name="Kono T."/>
            <person name="Macchietto M."/>
            <person name="Millas R."/>
            <person name="McGilp L."/>
            <person name="Shao M."/>
            <person name="Duquette J."/>
            <person name="Hirsch C.N."/>
            <person name="Kimball J."/>
        </authorList>
    </citation>
    <scope>NUCLEOTIDE SEQUENCE</scope>
    <source>
        <tissue evidence="1">Fresh leaf tissue</tissue>
    </source>
</reference>
<name>A0A8J5WZV5_ZIZPA</name>
<accession>A0A8J5WZV5</accession>
<evidence type="ECO:0000313" key="1">
    <source>
        <dbReference type="EMBL" id="KAG8098404.1"/>
    </source>
</evidence>
<sequence>MAPPAWPRAIRLPDVAPPSRSPRWPRHTFFPFSSKDLMNFQVSNTCSESFIGSSLRSWSWWCTCGHPIISVKT</sequence>
<gene>
    <name evidence="1" type="ORF">GUJ93_ZPchr0013g35486</name>
</gene>
<protein>
    <submittedName>
        <fullName evidence="1">Uncharacterized protein</fullName>
    </submittedName>
</protein>
<keyword evidence="2" id="KW-1185">Reference proteome</keyword>
<organism evidence="1 2">
    <name type="scientific">Zizania palustris</name>
    <name type="common">Northern wild rice</name>
    <dbReference type="NCBI Taxonomy" id="103762"/>
    <lineage>
        <taxon>Eukaryota</taxon>
        <taxon>Viridiplantae</taxon>
        <taxon>Streptophyta</taxon>
        <taxon>Embryophyta</taxon>
        <taxon>Tracheophyta</taxon>
        <taxon>Spermatophyta</taxon>
        <taxon>Magnoliopsida</taxon>
        <taxon>Liliopsida</taxon>
        <taxon>Poales</taxon>
        <taxon>Poaceae</taxon>
        <taxon>BOP clade</taxon>
        <taxon>Oryzoideae</taxon>
        <taxon>Oryzeae</taxon>
        <taxon>Zizaniinae</taxon>
        <taxon>Zizania</taxon>
    </lineage>
</organism>
<dbReference type="EMBL" id="JAAALK010000079">
    <property type="protein sequence ID" value="KAG8098404.1"/>
    <property type="molecule type" value="Genomic_DNA"/>
</dbReference>
<dbReference type="Proteomes" id="UP000729402">
    <property type="component" value="Unassembled WGS sequence"/>
</dbReference>